<dbReference type="Proteomes" id="UP000076744">
    <property type="component" value="Unassembled WGS sequence"/>
</dbReference>
<sequence>MTDTTAINRQTNLERQAKVDMDHVKRDKPLESSQDRSNTNPEVEVNLADVAGLAKYLQSLLEKKIYKKDDPEFLEIMEWFGRLMDAVRVLDKFAEIPRSDLDESKLYISTYPEILQNGNWSVLVERAKKAVYEEDMATAGKYLHHSREIVSCIINGKERAFSDLGYEELRKIVDETLAKMGKRAKEVKELEQFYRLSRKRSSR</sequence>
<feature type="compositionally biased region" description="Polar residues" evidence="1">
    <location>
        <begin position="1"/>
        <end position="14"/>
    </location>
</feature>
<dbReference type="EMBL" id="AZHB01000006">
    <property type="protein sequence ID" value="OAA68817.1"/>
    <property type="molecule type" value="Genomic_DNA"/>
</dbReference>
<comment type="caution">
    <text evidence="2">The sequence shown here is derived from an EMBL/GenBank/DDBJ whole genome shotgun (WGS) entry which is preliminary data.</text>
</comment>
<dbReference type="RefSeq" id="XP_018705687.1">
    <property type="nucleotide sequence ID" value="XM_018846798.1"/>
</dbReference>
<dbReference type="AlphaFoldDB" id="A0A168AJ27"/>
<evidence type="ECO:0000256" key="1">
    <source>
        <dbReference type="SAM" id="MobiDB-lite"/>
    </source>
</evidence>
<accession>A0A168AJ27</accession>
<feature type="compositionally biased region" description="Basic and acidic residues" evidence="1">
    <location>
        <begin position="15"/>
        <end position="34"/>
    </location>
</feature>
<name>A0A168AJ27_CORFA</name>
<protein>
    <submittedName>
        <fullName evidence="2">Uncharacterized protein</fullName>
    </submittedName>
</protein>
<gene>
    <name evidence="2" type="ORF">ISF_03192</name>
</gene>
<dbReference type="GeneID" id="30019484"/>
<proteinExistence type="predicted"/>
<organism evidence="2 3">
    <name type="scientific">Cordyceps fumosorosea (strain ARSEF 2679)</name>
    <name type="common">Isaria fumosorosea</name>
    <dbReference type="NCBI Taxonomy" id="1081104"/>
    <lineage>
        <taxon>Eukaryota</taxon>
        <taxon>Fungi</taxon>
        <taxon>Dikarya</taxon>
        <taxon>Ascomycota</taxon>
        <taxon>Pezizomycotina</taxon>
        <taxon>Sordariomycetes</taxon>
        <taxon>Hypocreomycetidae</taxon>
        <taxon>Hypocreales</taxon>
        <taxon>Cordycipitaceae</taxon>
        <taxon>Cordyceps</taxon>
    </lineage>
</organism>
<feature type="region of interest" description="Disordered" evidence="1">
    <location>
        <begin position="1"/>
        <end position="42"/>
    </location>
</feature>
<evidence type="ECO:0000313" key="3">
    <source>
        <dbReference type="Proteomes" id="UP000076744"/>
    </source>
</evidence>
<keyword evidence="3" id="KW-1185">Reference proteome</keyword>
<reference evidence="2 3" key="1">
    <citation type="journal article" date="2016" name="Genome Biol. Evol.">
        <title>Divergent and convergent evolution of fungal pathogenicity.</title>
        <authorList>
            <person name="Shang Y."/>
            <person name="Xiao G."/>
            <person name="Zheng P."/>
            <person name="Cen K."/>
            <person name="Zhan S."/>
            <person name="Wang C."/>
        </authorList>
    </citation>
    <scope>NUCLEOTIDE SEQUENCE [LARGE SCALE GENOMIC DNA]</scope>
    <source>
        <strain evidence="2 3">ARSEF 2679</strain>
    </source>
</reference>
<evidence type="ECO:0000313" key="2">
    <source>
        <dbReference type="EMBL" id="OAA68817.1"/>
    </source>
</evidence>